<comment type="caution">
    <text evidence="2">The sequence shown here is derived from an EMBL/GenBank/DDBJ whole genome shotgun (WGS) entry which is preliminary data.</text>
</comment>
<feature type="compositionally biased region" description="Basic residues" evidence="1">
    <location>
        <begin position="65"/>
        <end position="79"/>
    </location>
</feature>
<dbReference type="AlphaFoldDB" id="A0A645F2M2"/>
<protein>
    <submittedName>
        <fullName evidence="2">Uncharacterized protein</fullName>
    </submittedName>
</protein>
<sequence length="99" mass="11027">MQRFTDVAIFNHQRGGAPVGDDAMVDVLSERPRRNGGSPGVKEEAQAEREVRSRIPFAGIQFSKSTKRAHPLSGRRMKHACSPSADTNANQRADDERFY</sequence>
<gene>
    <name evidence="2" type="ORF">SDC9_155346</name>
</gene>
<organism evidence="2">
    <name type="scientific">bioreactor metagenome</name>
    <dbReference type="NCBI Taxonomy" id="1076179"/>
    <lineage>
        <taxon>unclassified sequences</taxon>
        <taxon>metagenomes</taxon>
        <taxon>ecological metagenomes</taxon>
    </lineage>
</organism>
<feature type="region of interest" description="Disordered" evidence="1">
    <location>
        <begin position="30"/>
        <end position="99"/>
    </location>
</feature>
<reference evidence="2" key="1">
    <citation type="submission" date="2019-08" db="EMBL/GenBank/DDBJ databases">
        <authorList>
            <person name="Kucharzyk K."/>
            <person name="Murdoch R.W."/>
            <person name="Higgins S."/>
            <person name="Loffler F."/>
        </authorList>
    </citation>
    <scope>NUCLEOTIDE SEQUENCE</scope>
</reference>
<evidence type="ECO:0000313" key="2">
    <source>
        <dbReference type="EMBL" id="MPN08070.1"/>
    </source>
</evidence>
<evidence type="ECO:0000256" key="1">
    <source>
        <dbReference type="SAM" id="MobiDB-lite"/>
    </source>
</evidence>
<dbReference type="EMBL" id="VSSQ01054087">
    <property type="protein sequence ID" value="MPN08070.1"/>
    <property type="molecule type" value="Genomic_DNA"/>
</dbReference>
<name>A0A645F2M2_9ZZZZ</name>
<accession>A0A645F2M2</accession>
<proteinExistence type="predicted"/>
<feature type="compositionally biased region" description="Basic and acidic residues" evidence="1">
    <location>
        <begin position="41"/>
        <end position="53"/>
    </location>
</feature>